<dbReference type="EMBL" id="JAKKSL010000006">
    <property type="protein sequence ID" value="MCI2285760.1"/>
    <property type="molecule type" value="Genomic_DNA"/>
</dbReference>
<dbReference type="Proteomes" id="UP001139646">
    <property type="component" value="Unassembled WGS sequence"/>
</dbReference>
<evidence type="ECO:0000313" key="2">
    <source>
        <dbReference type="Proteomes" id="UP001139646"/>
    </source>
</evidence>
<evidence type="ECO:0000313" key="1">
    <source>
        <dbReference type="EMBL" id="MCI2285760.1"/>
    </source>
</evidence>
<proteinExistence type="predicted"/>
<keyword evidence="2" id="KW-1185">Reference proteome</keyword>
<gene>
    <name evidence="1" type="ORF">L3081_23250</name>
</gene>
<organism evidence="1 2">
    <name type="scientific">Colwellia maritima</name>
    <dbReference type="NCBI Taxonomy" id="2912588"/>
    <lineage>
        <taxon>Bacteria</taxon>
        <taxon>Pseudomonadati</taxon>
        <taxon>Pseudomonadota</taxon>
        <taxon>Gammaproteobacteria</taxon>
        <taxon>Alteromonadales</taxon>
        <taxon>Colwelliaceae</taxon>
        <taxon>Colwellia</taxon>
    </lineage>
</organism>
<comment type="caution">
    <text evidence="1">The sequence shown here is derived from an EMBL/GenBank/DDBJ whole genome shotgun (WGS) entry which is preliminary data.</text>
</comment>
<protein>
    <recommendedName>
        <fullName evidence="3">Lipoprotein</fullName>
    </recommendedName>
</protein>
<name>A0ABS9X693_9GAMM</name>
<sequence length="77" mass="8974">MNNSNGWLNMNKCISFIFLVSLIAACSNKDLYQAGQEYQKSECINQAQTSEQHNECLNMKKQSYEEYEKERKATVKK</sequence>
<evidence type="ECO:0008006" key="3">
    <source>
        <dbReference type="Google" id="ProtNLM"/>
    </source>
</evidence>
<dbReference type="RefSeq" id="WP_242288651.1">
    <property type="nucleotide sequence ID" value="NZ_JAKKSL010000006.1"/>
</dbReference>
<reference evidence="1" key="1">
    <citation type="submission" date="2022-01" db="EMBL/GenBank/DDBJ databases">
        <title>Colwellia maritima, isolated from seawater.</title>
        <authorList>
            <person name="Kristyanto S."/>
            <person name="Jung J."/>
            <person name="Jeon C.O."/>
        </authorList>
    </citation>
    <scope>NUCLEOTIDE SEQUENCE</scope>
    <source>
        <strain evidence="1">MSW7</strain>
    </source>
</reference>
<accession>A0ABS9X693</accession>